<sequence>MPYGNHLQVASTPLASSSTLHTDVEDKRTTHPPFTPLASSDTLIHHDEPHQSQTSDPEKCQDIEALKSGIKVDVSATSDISYTPPDGGFKAWSTVLGASLVAFTTFGFSNGYGAFSDFYNAEYLTNFSPTLISMIGALQVFMLYIFAGVAGAVFDAVGPRYLIPSSGVIVVLSLFLLSFTQPQKIYQQFLCQSVLFSIGATFGFFPAIALMSHWFKMKMPYAVGCLVSGASLGGIIFPIMLNTLIPRIGFGWTIRAIALISLLCYLVAVLTIYPRRPTKPLPRFTQLLDFQGFKDPCYLFLALGCWFAVFSIWNPFFYVGLSAKMANPGSPLNEYYLAILCATSIVGRVSPGLIAFRVGRFNLLWISTFLSATLIFALWYTSFSEANLVTFVVLYGIAAGPFFTLIPPCVASISPIEKVGARLGSIYAFMASACLAGTPIGGMFIRTRTEANFKHLILFSGLMAFYDLPLNYYPLYIYFTHILIHLYRFTCKPST</sequence>
<evidence type="ECO:0000256" key="3">
    <source>
        <dbReference type="SAM" id="MobiDB-lite"/>
    </source>
</evidence>
<dbReference type="AlphaFoldDB" id="A0A1Q3E0I9"/>
<keyword evidence="4" id="KW-0472">Membrane</keyword>
<evidence type="ECO:0000256" key="1">
    <source>
        <dbReference type="ARBA" id="ARBA00004141"/>
    </source>
</evidence>
<feature type="compositionally biased region" description="Polar residues" evidence="3">
    <location>
        <begin position="8"/>
        <end position="21"/>
    </location>
</feature>
<dbReference type="InterPro" id="IPR050327">
    <property type="entry name" value="Proton-linked_MCT"/>
</dbReference>
<organism evidence="5 6">
    <name type="scientific">Lentinula edodes</name>
    <name type="common">Shiitake mushroom</name>
    <name type="synonym">Lentinus edodes</name>
    <dbReference type="NCBI Taxonomy" id="5353"/>
    <lineage>
        <taxon>Eukaryota</taxon>
        <taxon>Fungi</taxon>
        <taxon>Dikarya</taxon>
        <taxon>Basidiomycota</taxon>
        <taxon>Agaricomycotina</taxon>
        <taxon>Agaricomycetes</taxon>
        <taxon>Agaricomycetidae</taxon>
        <taxon>Agaricales</taxon>
        <taxon>Marasmiineae</taxon>
        <taxon>Omphalotaceae</taxon>
        <taxon>Lentinula</taxon>
    </lineage>
</organism>
<reference evidence="5 6" key="1">
    <citation type="submission" date="2016-08" db="EMBL/GenBank/DDBJ databases">
        <authorList>
            <consortium name="Lentinula edodes genome sequencing consortium"/>
            <person name="Sakamoto Y."/>
            <person name="Nakade K."/>
            <person name="Sato S."/>
            <person name="Yoshida Y."/>
            <person name="Miyazaki K."/>
            <person name="Natsume S."/>
            <person name="Konno N."/>
        </authorList>
    </citation>
    <scope>NUCLEOTIDE SEQUENCE [LARGE SCALE GENOMIC DNA]</scope>
    <source>
        <strain evidence="5 6">NBRC 111202</strain>
    </source>
</reference>
<feature type="transmembrane region" description="Helical" evidence="4">
    <location>
        <begin position="363"/>
        <end position="382"/>
    </location>
</feature>
<comment type="similarity">
    <text evidence="2">Belongs to the major facilitator superfamily. Monocarboxylate porter (TC 2.A.1.13) family.</text>
</comment>
<keyword evidence="4" id="KW-1133">Transmembrane helix</keyword>
<feature type="region of interest" description="Disordered" evidence="3">
    <location>
        <begin position="1"/>
        <end position="58"/>
    </location>
</feature>
<dbReference type="Pfam" id="PF07690">
    <property type="entry name" value="MFS_1"/>
    <property type="match status" value="1"/>
</dbReference>
<feature type="transmembrane region" description="Helical" evidence="4">
    <location>
        <begin position="132"/>
        <end position="154"/>
    </location>
</feature>
<feature type="transmembrane region" description="Helical" evidence="4">
    <location>
        <begin position="161"/>
        <end position="179"/>
    </location>
</feature>
<dbReference type="SUPFAM" id="SSF103473">
    <property type="entry name" value="MFS general substrate transporter"/>
    <property type="match status" value="1"/>
</dbReference>
<evidence type="ECO:0000256" key="2">
    <source>
        <dbReference type="ARBA" id="ARBA00006727"/>
    </source>
</evidence>
<dbReference type="GO" id="GO:0022857">
    <property type="term" value="F:transmembrane transporter activity"/>
    <property type="evidence" value="ECO:0007669"/>
    <property type="project" value="InterPro"/>
</dbReference>
<reference evidence="5 6" key="2">
    <citation type="submission" date="2017-02" db="EMBL/GenBank/DDBJ databases">
        <title>A genome survey and senescence transcriptome analysis in Lentinula edodes.</title>
        <authorList>
            <person name="Sakamoto Y."/>
            <person name="Nakade K."/>
            <person name="Sato S."/>
            <person name="Yoshida Y."/>
            <person name="Miyazaki K."/>
            <person name="Natsume S."/>
            <person name="Konno N."/>
        </authorList>
    </citation>
    <scope>NUCLEOTIDE SEQUENCE [LARGE SCALE GENOMIC DNA]</scope>
    <source>
        <strain evidence="5 6">NBRC 111202</strain>
    </source>
</reference>
<feature type="transmembrane region" description="Helical" evidence="4">
    <location>
        <begin position="91"/>
        <end position="112"/>
    </location>
</feature>
<dbReference type="PANTHER" id="PTHR11360:SF177">
    <property type="entry name" value="RIBOFLAVIN TRANSPORTER MCH5"/>
    <property type="match status" value="1"/>
</dbReference>
<keyword evidence="6" id="KW-1185">Reference proteome</keyword>
<accession>A0A1Q3E0I9</accession>
<feature type="transmembrane region" description="Helical" evidence="4">
    <location>
        <begin position="252"/>
        <end position="273"/>
    </location>
</feature>
<feature type="transmembrane region" description="Helical" evidence="4">
    <location>
        <begin position="457"/>
        <end position="479"/>
    </location>
</feature>
<gene>
    <name evidence="5" type="ORF">LENED_002046</name>
</gene>
<dbReference type="InterPro" id="IPR011701">
    <property type="entry name" value="MFS"/>
</dbReference>
<protein>
    <submittedName>
        <fullName evidence="5">Monocarboxylate permease-like protein</fullName>
    </submittedName>
</protein>
<dbReference type="PANTHER" id="PTHR11360">
    <property type="entry name" value="MONOCARBOXYLATE TRANSPORTER"/>
    <property type="match status" value="1"/>
</dbReference>
<dbReference type="Proteomes" id="UP000188533">
    <property type="component" value="Unassembled WGS sequence"/>
</dbReference>
<comment type="subcellular location">
    <subcellularLocation>
        <location evidence="1">Membrane</location>
        <topology evidence="1">Multi-pass membrane protein</topology>
    </subcellularLocation>
</comment>
<feature type="transmembrane region" description="Helical" evidence="4">
    <location>
        <begin position="336"/>
        <end position="356"/>
    </location>
</feature>
<dbReference type="GO" id="GO:0016020">
    <property type="term" value="C:membrane"/>
    <property type="evidence" value="ECO:0007669"/>
    <property type="project" value="UniProtKB-SubCell"/>
</dbReference>
<evidence type="ECO:0000313" key="6">
    <source>
        <dbReference type="Proteomes" id="UP000188533"/>
    </source>
</evidence>
<feature type="transmembrane region" description="Helical" evidence="4">
    <location>
        <begin position="221"/>
        <end position="240"/>
    </location>
</feature>
<dbReference type="EMBL" id="BDGU01000032">
    <property type="protein sequence ID" value="GAW00519.1"/>
    <property type="molecule type" value="Genomic_DNA"/>
</dbReference>
<dbReference type="Gene3D" id="1.20.1250.20">
    <property type="entry name" value="MFS general substrate transporter like domains"/>
    <property type="match status" value="2"/>
</dbReference>
<feature type="transmembrane region" description="Helical" evidence="4">
    <location>
        <begin position="425"/>
        <end position="445"/>
    </location>
</feature>
<feature type="transmembrane region" description="Helical" evidence="4">
    <location>
        <begin position="185"/>
        <end position="209"/>
    </location>
</feature>
<comment type="caution">
    <text evidence="5">The sequence shown here is derived from an EMBL/GenBank/DDBJ whole genome shotgun (WGS) entry which is preliminary data.</text>
</comment>
<proteinExistence type="inferred from homology"/>
<evidence type="ECO:0000313" key="5">
    <source>
        <dbReference type="EMBL" id="GAW00519.1"/>
    </source>
</evidence>
<dbReference type="InterPro" id="IPR036259">
    <property type="entry name" value="MFS_trans_sf"/>
</dbReference>
<keyword evidence="4" id="KW-0812">Transmembrane</keyword>
<name>A0A1Q3E0I9_LENED</name>
<feature type="transmembrane region" description="Helical" evidence="4">
    <location>
        <begin position="388"/>
        <end position="413"/>
    </location>
</feature>
<evidence type="ECO:0000256" key="4">
    <source>
        <dbReference type="SAM" id="Phobius"/>
    </source>
</evidence>
<feature type="transmembrane region" description="Helical" evidence="4">
    <location>
        <begin position="297"/>
        <end position="316"/>
    </location>
</feature>
<feature type="compositionally biased region" description="Basic and acidic residues" evidence="3">
    <location>
        <begin position="43"/>
        <end position="58"/>
    </location>
</feature>